<gene>
    <name evidence="2" type="ORF">K8F61_17240</name>
</gene>
<feature type="region of interest" description="Disordered" evidence="1">
    <location>
        <begin position="352"/>
        <end position="382"/>
    </location>
</feature>
<dbReference type="InterPro" id="IPR016181">
    <property type="entry name" value="Acyl_CoA_acyltransferase"/>
</dbReference>
<keyword evidence="3" id="KW-1185">Reference proteome</keyword>
<dbReference type="CDD" id="cd00267">
    <property type="entry name" value="ABC_ATPase"/>
    <property type="match status" value="1"/>
</dbReference>
<dbReference type="EMBL" id="CP082781">
    <property type="protein sequence ID" value="UGS26349.1"/>
    <property type="molecule type" value="Genomic_DNA"/>
</dbReference>
<dbReference type="SUPFAM" id="SSF55729">
    <property type="entry name" value="Acyl-CoA N-acyltransferases (Nat)"/>
    <property type="match status" value="1"/>
</dbReference>
<evidence type="ECO:0000313" key="2">
    <source>
        <dbReference type="EMBL" id="UGS26349.1"/>
    </source>
</evidence>
<name>A0ABY3RQL1_9MICO</name>
<accession>A0ABY3RQL1</accession>
<reference evidence="2 3" key="1">
    <citation type="submission" date="2023-01" db="EMBL/GenBank/DDBJ databases">
        <title>Characterization of estradiol degrading bacteria Microbacterium sp. MZT7 and reveal degrading genes through genome analysis.</title>
        <authorList>
            <person name="Hao P."/>
            <person name="Gao Y."/>
        </authorList>
    </citation>
    <scope>NUCLEOTIDE SEQUENCE [LARGE SCALE GENOMIC DNA]</scope>
    <source>
        <strain evidence="2 3">MZT7</strain>
    </source>
</reference>
<evidence type="ECO:0008006" key="4">
    <source>
        <dbReference type="Google" id="ProtNLM"/>
    </source>
</evidence>
<dbReference type="CDD" id="cd04301">
    <property type="entry name" value="NAT_SF"/>
    <property type="match status" value="1"/>
</dbReference>
<dbReference type="Gene3D" id="3.40.630.30">
    <property type="match status" value="1"/>
</dbReference>
<dbReference type="Gene3D" id="3.40.50.300">
    <property type="entry name" value="P-loop containing nucleotide triphosphate hydrolases"/>
    <property type="match status" value="1"/>
</dbReference>
<dbReference type="InterPro" id="IPR027417">
    <property type="entry name" value="P-loop_NTPase"/>
</dbReference>
<evidence type="ECO:0000256" key="1">
    <source>
        <dbReference type="SAM" id="MobiDB-lite"/>
    </source>
</evidence>
<sequence>MTTAIRVDQSVPPYDSYRAERVRSLFNATNDQATRFQLALDLPIDLDGGDWKIGVVVGPSGSGKSSIGRQLWGGSAFYEPDGWPDDAPIVDGIAPRGDFNTVTGALAAAGLGDVPVWLRPYSVLSMGQRFRADLARILAEQPDRVVFDEFTSVVDRQIAKVGAGAFAKAWRRTGGKAVLLSCHYDILDWVEPDWVIDTGTKQFQLASDKEGKTWRRPRIDVEVRLGGWDLWPFFKPHHYLDIPPMIGAKCYVAFVEGEPVAHLGVGTKNVSTKDRRGRKVNAVEARASRLVVLPEWQGAGIGVRFLNHVAELQRTGQGVLPGRRMTTQFHTSHPQLCAALRRSPLWRQISGTLAGTNKGASKRSLHRSADRGSGAPGAGSGFGGHLRAVQGFRYFGERDA</sequence>
<dbReference type="SUPFAM" id="SSF52540">
    <property type="entry name" value="P-loop containing nucleoside triphosphate hydrolases"/>
    <property type="match status" value="1"/>
</dbReference>
<dbReference type="Proteomes" id="UP001199642">
    <property type="component" value="Chromosome"/>
</dbReference>
<evidence type="ECO:0000313" key="3">
    <source>
        <dbReference type="Proteomes" id="UP001199642"/>
    </source>
</evidence>
<dbReference type="RefSeq" id="WP_231820066.1">
    <property type="nucleotide sequence ID" value="NZ_CP082781.1"/>
</dbReference>
<proteinExistence type="predicted"/>
<organism evidence="2 3">
    <name type="scientific">Microbacterium resistens</name>
    <dbReference type="NCBI Taxonomy" id="156977"/>
    <lineage>
        <taxon>Bacteria</taxon>
        <taxon>Bacillati</taxon>
        <taxon>Actinomycetota</taxon>
        <taxon>Actinomycetes</taxon>
        <taxon>Micrococcales</taxon>
        <taxon>Microbacteriaceae</taxon>
        <taxon>Microbacterium</taxon>
    </lineage>
</organism>
<protein>
    <recommendedName>
        <fullName evidence="4">ABC transporter ATP-binding protein</fullName>
    </recommendedName>
</protein>